<sequence>MNAAISRGIRGGQIHKVVWKPERHLNIEIYTDASLYQYGGLIDVKGEHIQIAGFRDQTQRGKPIMVLRAVRSKIASHRVDAYIDNKVSFVTRMG</sequence>
<dbReference type="EMBL" id="CP111023">
    <property type="protein sequence ID" value="WAR20771.1"/>
    <property type="molecule type" value="Genomic_DNA"/>
</dbReference>
<keyword evidence="2" id="KW-1185">Reference proteome</keyword>
<dbReference type="Proteomes" id="UP001164746">
    <property type="component" value="Chromosome 12"/>
</dbReference>
<accession>A0ABY7FNH7</accession>
<organism evidence="1 2">
    <name type="scientific">Mya arenaria</name>
    <name type="common">Soft-shell clam</name>
    <dbReference type="NCBI Taxonomy" id="6604"/>
    <lineage>
        <taxon>Eukaryota</taxon>
        <taxon>Metazoa</taxon>
        <taxon>Spiralia</taxon>
        <taxon>Lophotrochozoa</taxon>
        <taxon>Mollusca</taxon>
        <taxon>Bivalvia</taxon>
        <taxon>Autobranchia</taxon>
        <taxon>Heteroconchia</taxon>
        <taxon>Euheterodonta</taxon>
        <taxon>Imparidentia</taxon>
        <taxon>Neoheterodontei</taxon>
        <taxon>Myida</taxon>
        <taxon>Myoidea</taxon>
        <taxon>Myidae</taxon>
        <taxon>Mya</taxon>
    </lineage>
</organism>
<gene>
    <name evidence="1" type="ORF">MAR_014745</name>
</gene>
<reference evidence="1" key="1">
    <citation type="submission" date="2022-11" db="EMBL/GenBank/DDBJ databases">
        <title>Centuries of genome instability and evolution in soft-shell clam transmissible cancer (bioRxiv).</title>
        <authorList>
            <person name="Hart S.F.M."/>
            <person name="Yonemitsu M.A."/>
            <person name="Giersch R.M."/>
            <person name="Beal B.F."/>
            <person name="Arriagada G."/>
            <person name="Davis B.W."/>
            <person name="Ostrander E.A."/>
            <person name="Goff S.P."/>
            <person name="Metzger M.J."/>
        </authorList>
    </citation>
    <scope>NUCLEOTIDE SEQUENCE</scope>
    <source>
        <strain evidence="1">MELC-2E11</strain>
        <tissue evidence="1">Siphon/mantle</tissue>
    </source>
</reference>
<evidence type="ECO:0000313" key="2">
    <source>
        <dbReference type="Proteomes" id="UP001164746"/>
    </source>
</evidence>
<name>A0ABY7FNH7_MYAAR</name>
<evidence type="ECO:0000313" key="1">
    <source>
        <dbReference type="EMBL" id="WAR20771.1"/>
    </source>
</evidence>
<proteinExistence type="predicted"/>
<protein>
    <submittedName>
        <fullName evidence="1">Uncharacterized protein</fullName>
    </submittedName>
</protein>